<evidence type="ECO:0000256" key="22">
    <source>
        <dbReference type="ARBA" id="ARBA00048074"/>
    </source>
</evidence>
<evidence type="ECO:0000259" key="25">
    <source>
        <dbReference type="Pfam" id="PF03061"/>
    </source>
</evidence>
<comment type="subcellular location">
    <subcellularLocation>
        <location evidence="3">Cell projection</location>
        <location evidence="3">Ruffle membrane</location>
    </subcellularLocation>
    <subcellularLocation>
        <location evidence="2">Cytoplasm</location>
    </subcellularLocation>
    <subcellularLocation>
        <location evidence="1">Membrane</location>
        <topology evidence="1">Peripheral membrane protein</topology>
    </subcellularLocation>
</comment>
<gene>
    <name evidence="26" type="ORF">Q8814_20675</name>
</gene>
<evidence type="ECO:0000256" key="1">
    <source>
        <dbReference type="ARBA" id="ARBA00004170"/>
    </source>
</evidence>
<comment type="catalytic activity">
    <reaction evidence="13">
        <text>(5Z,8Z,11Z,14Z)-eicosatetraenoyl-CoA + H2O = (5Z,8Z,11Z,14Z)-eicosatetraenoate + CoA + H(+)</text>
        <dbReference type="Rhea" id="RHEA:40151"/>
        <dbReference type="ChEBI" id="CHEBI:15377"/>
        <dbReference type="ChEBI" id="CHEBI:15378"/>
        <dbReference type="ChEBI" id="CHEBI:32395"/>
        <dbReference type="ChEBI" id="CHEBI:57287"/>
        <dbReference type="ChEBI" id="CHEBI:57368"/>
    </reaction>
    <physiologicalReaction direction="left-to-right" evidence="13">
        <dbReference type="Rhea" id="RHEA:40152"/>
    </physiologicalReaction>
</comment>
<evidence type="ECO:0000256" key="2">
    <source>
        <dbReference type="ARBA" id="ARBA00004496"/>
    </source>
</evidence>
<feature type="compositionally biased region" description="Basic and acidic residues" evidence="24">
    <location>
        <begin position="1"/>
        <end position="23"/>
    </location>
</feature>
<dbReference type="Proteomes" id="UP001331936">
    <property type="component" value="Unassembled WGS sequence"/>
</dbReference>
<evidence type="ECO:0000256" key="7">
    <source>
        <dbReference type="ARBA" id="ARBA00022801"/>
    </source>
</evidence>
<evidence type="ECO:0000256" key="16">
    <source>
        <dbReference type="ARBA" id="ARBA00038848"/>
    </source>
</evidence>
<evidence type="ECO:0000256" key="17">
    <source>
        <dbReference type="ARBA" id="ARBA00040123"/>
    </source>
</evidence>
<keyword evidence="6" id="KW-0053">Apoptosis</keyword>
<keyword evidence="4" id="KW-1003">Cell membrane</keyword>
<keyword evidence="27" id="KW-1185">Reference proteome</keyword>
<comment type="catalytic activity">
    <reaction evidence="14">
        <text>(9Z)-octadecenoyl-CoA + H2O = (9Z)-octadecenoate + CoA + H(+)</text>
        <dbReference type="Rhea" id="RHEA:40139"/>
        <dbReference type="ChEBI" id="CHEBI:15377"/>
        <dbReference type="ChEBI" id="CHEBI:15378"/>
        <dbReference type="ChEBI" id="CHEBI:30823"/>
        <dbReference type="ChEBI" id="CHEBI:57287"/>
        <dbReference type="ChEBI" id="CHEBI:57387"/>
    </reaction>
    <physiologicalReaction direction="left-to-right" evidence="14">
        <dbReference type="Rhea" id="RHEA:40140"/>
    </physiologicalReaction>
</comment>
<protein>
    <recommendedName>
        <fullName evidence="17">Acyl-coenzyme A thioesterase THEM4</fullName>
        <ecNumber evidence="16">3.1.2.2</ecNumber>
    </recommendedName>
    <alternativeName>
        <fullName evidence="18">Thioesterase superfamily member 4</fullName>
    </alternativeName>
</protein>
<keyword evidence="10" id="KW-0443">Lipid metabolism</keyword>
<evidence type="ECO:0000256" key="5">
    <source>
        <dbReference type="ARBA" id="ARBA00022490"/>
    </source>
</evidence>
<dbReference type="PANTHER" id="PTHR12418:SF19">
    <property type="entry name" value="ACYL-COENZYME A THIOESTERASE THEM4"/>
    <property type="match status" value="1"/>
</dbReference>
<evidence type="ECO:0000256" key="8">
    <source>
        <dbReference type="ARBA" id="ARBA00022832"/>
    </source>
</evidence>
<dbReference type="RefSeq" id="WP_330153869.1">
    <property type="nucleotide sequence ID" value="NZ_JAUZMZ010000152.1"/>
</dbReference>
<keyword evidence="11" id="KW-0472">Membrane</keyword>
<keyword evidence="9" id="KW-0809">Transit peptide</keyword>
<sequence>MSEQTDRKPGEDRKPDEDYEHHGGFPVYKPVKGGPDFGRFVEAFRRLQDLAVSTHAPDDVVAQAAAQAEALGDFLEQYTVPEGRSPAGFDTELPGRGSLLMLPWKIEKFDAESVRARGTFRRFHLGGNGAAHGGTLPLLFDDLFGMVIHANRRPIARTAYLHVNYRKITPIETELVVEGRVDRVDGRKAFCAAELCDLEGNVLADCEALMVQLLPGQP</sequence>
<evidence type="ECO:0000256" key="6">
    <source>
        <dbReference type="ARBA" id="ARBA00022703"/>
    </source>
</evidence>
<comment type="catalytic activity">
    <reaction evidence="20">
        <text>hexadecanoyl-CoA + H2O = hexadecanoate + CoA + H(+)</text>
        <dbReference type="Rhea" id="RHEA:16645"/>
        <dbReference type="ChEBI" id="CHEBI:7896"/>
        <dbReference type="ChEBI" id="CHEBI:15377"/>
        <dbReference type="ChEBI" id="CHEBI:15378"/>
        <dbReference type="ChEBI" id="CHEBI:57287"/>
        <dbReference type="ChEBI" id="CHEBI:57379"/>
        <dbReference type="EC" id="3.1.2.2"/>
    </reaction>
    <physiologicalReaction direction="left-to-right" evidence="20">
        <dbReference type="Rhea" id="RHEA:16646"/>
    </physiologicalReaction>
</comment>
<evidence type="ECO:0000256" key="11">
    <source>
        <dbReference type="ARBA" id="ARBA00023136"/>
    </source>
</evidence>
<evidence type="ECO:0000256" key="20">
    <source>
        <dbReference type="ARBA" id="ARBA00047734"/>
    </source>
</evidence>
<dbReference type="InterPro" id="IPR006683">
    <property type="entry name" value="Thioestr_dom"/>
</dbReference>
<comment type="catalytic activity">
    <reaction evidence="23">
        <text>tetradecanoyl-CoA + H2O = tetradecanoate + CoA + H(+)</text>
        <dbReference type="Rhea" id="RHEA:40119"/>
        <dbReference type="ChEBI" id="CHEBI:15377"/>
        <dbReference type="ChEBI" id="CHEBI:15378"/>
        <dbReference type="ChEBI" id="CHEBI:30807"/>
        <dbReference type="ChEBI" id="CHEBI:57287"/>
        <dbReference type="ChEBI" id="CHEBI:57385"/>
    </reaction>
    <physiologicalReaction direction="left-to-right" evidence="23">
        <dbReference type="Rhea" id="RHEA:40120"/>
    </physiologicalReaction>
</comment>
<organism evidence="26 27">
    <name type="scientific">Rhodococcus chondri</name>
    <dbReference type="NCBI Taxonomy" id="3065941"/>
    <lineage>
        <taxon>Bacteria</taxon>
        <taxon>Bacillati</taxon>
        <taxon>Actinomycetota</taxon>
        <taxon>Actinomycetes</taxon>
        <taxon>Mycobacteriales</taxon>
        <taxon>Nocardiaceae</taxon>
        <taxon>Rhodococcus</taxon>
    </lineage>
</organism>
<dbReference type="EC" id="3.1.2.2" evidence="16"/>
<comment type="caution">
    <text evidence="26">The sequence shown here is derived from an EMBL/GenBank/DDBJ whole genome shotgun (WGS) entry which is preliminary data.</text>
</comment>
<dbReference type="Pfam" id="PF03061">
    <property type="entry name" value="4HBT"/>
    <property type="match status" value="1"/>
</dbReference>
<comment type="catalytic activity">
    <reaction evidence="19">
        <text>octanoyl-CoA + H2O = octanoate + CoA + H(+)</text>
        <dbReference type="Rhea" id="RHEA:30143"/>
        <dbReference type="ChEBI" id="CHEBI:15377"/>
        <dbReference type="ChEBI" id="CHEBI:15378"/>
        <dbReference type="ChEBI" id="CHEBI:25646"/>
        <dbReference type="ChEBI" id="CHEBI:57287"/>
        <dbReference type="ChEBI" id="CHEBI:57386"/>
    </reaction>
    <physiologicalReaction direction="left-to-right" evidence="19">
        <dbReference type="Rhea" id="RHEA:30144"/>
    </physiologicalReaction>
</comment>
<evidence type="ECO:0000256" key="10">
    <source>
        <dbReference type="ARBA" id="ARBA00023098"/>
    </source>
</evidence>
<name>A0ABU7JWW6_9NOCA</name>
<feature type="domain" description="Thioesterase" evidence="25">
    <location>
        <begin position="128"/>
        <end position="203"/>
    </location>
</feature>
<evidence type="ECO:0000256" key="9">
    <source>
        <dbReference type="ARBA" id="ARBA00022946"/>
    </source>
</evidence>
<evidence type="ECO:0000256" key="23">
    <source>
        <dbReference type="ARBA" id="ARBA00048180"/>
    </source>
</evidence>
<proteinExistence type="inferred from homology"/>
<evidence type="ECO:0000256" key="21">
    <source>
        <dbReference type="ARBA" id="ARBA00047969"/>
    </source>
</evidence>
<comment type="catalytic activity">
    <reaction evidence="21">
        <text>decanoyl-CoA + H2O = decanoate + CoA + H(+)</text>
        <dbReference type="Rhea" id="RHEA:40059"/>
        <dbReference type="ChEBI" id="CHEBI:15377"/>
        <dbReference type="ChEBI" id="CHEBI:15378"/>
        <dbReference type="ChEBI" id="CHEBI:27689"/>
        <dbReference type="ChEBI" id="CHEBI:57287"/>
        <dbReference type="ChEBI" id="CHEBI:61430"/>
    </reaction>
    <physiologicalReaction direction="left-to-right" evidence="21">
        <dbReference type="Rhea" id="RHEA:40060"/>
    </physiologicalReaction>
</comment>
<evidence type="ECO:0000256" key="18">
    <source>
        <dbReference type="ARBA" id="ARBA00043210"/>
    </source>
</evidence>
<dbReference type="Gene3D" id="3.10.129.10">
    <property type="entry name" value="Hotdog Thioesterase"/>
    <property type="match status" value="1"/>
</dbReference>
<keyword evidence="8" id="KW-0276">Fatty acid metabolism</keyword>
<comment type="catalytic activity">
    <reaction evidence="22">
        <text>dodecanoyl-CoA + H2O = dodecanoate + CoA + H(+)</text>
        <dbReference type="Rhea" id="RHEA:30135"/>
        <dbReference type="ChEBI" id="CHEBI:15377"/>
        <dbReference type="ChEBI" id="CHEBI:15378"/>
        <dbReference type="ChEBI" id="CHEBI:18262"/>
        <dbReference type="ChEBI" id="CHEBI:57287"/>
        <dbReference type="ChEBI" id="CHEBI:57375"/>
    </reaction>
    <physiologicalReaction direction="left-to-right" evidence="22">
        <dbReference type="Rhea" id="RHEA:30136"/>
    </physiologicalReaction>
</comment>
<keyword evidence="7 26" id="KW-0378">Hydrolase</keyword>
<evidence type="ECO:0000313" key="27">
    <source>
        <dbReference type="Proteomes" id="UP001331936"/>
    </source>
</evidence>
<evidence type="ECO:0000256" key="12">
    <source>
        <dbReference type="ARBA" id="ARBA00023273"/>
    </source>
</evidence>
<evidence type="ECO:0000256" key="14">
    <source>
        <dbReference type="ARBA" id="ARBA00037002"/>
    </source>
</evidence>
<dbReference type="GO" id="GO:0016787">
    <property type="term" value="F:hydrolase activity"/>
    <property type="evidence" value="ECO:0007669"/>
    <property type="project" value="UniProtKB-KW"/>
</dbReference>
<dbReference type="CDD" id="cd03443">
    <property type="entry name" value="PaaI_thioesterase"/>
    <property type="match status" value="1"/>
</dbReference>
<keyword evidence="5" id="KW-0963">Cytoplasm</keyword>
<reference evidence="26 27" key="1">
    <citation type="submission" date="2023-08" db="EMBL/GenBank/DDBJ databases">
        <authorList>
            <person name="Girao M."/>
            <person name="Carvalho M.F."/>
        </authorList>
    </citation>
    <scope>NUCLEOTIDE SEQUENCE [LARGE SCALE GENOMIC DNA]</scope>
    <source>
        <strain evidence="26 27">CC-R104</strain>
    </source>
</reference>
<evidence type="ECO:0000256" key="24">
    <source>
        <dbReference type="SAM" id="MobiDB-lite"/>
    </source>
</evidence>
<evidence type="ECO:0000256" key="4">
    <source>
        <dbReference type="ARBA" id="ARBA00022475"/>
    </source>
</evidence>
<evidence type="ECO:0000256" key="3">
    <source>
        <dbReference type="ARBA" id="ARBA00004632"/>
    </source>
</evidence>
<dbReference type="EMBL" id="JAUZMZ010000152">
    <property type="protein sequence ID" value="MEE2034502.1"/>
    <property type="molecule type" value="Genomic_DNA"/>
</dbReference>
<keyword evidence="12" id="KW-0966">Cell projection</keyword>
<dbReference type="InterPro" id="IPR029069">
    <property type="entry name" value="HotDog_dom_sf"/>
</dbReference>
<accession>A0ABU7JWW6</accession>
<evidence type="ECO:0000256" key="15">
    <source>
        <dbReference type="ARBA" id="ARBA00038456"/>
    </source>
</evidence>
<evidence type="ECO:0000256" key="19">
    <source>
        <dbReference type="ARBA" id="ARBA00047588"/>
    </source>
</evidence>
<dbReference type="InterPro" id="IPR052365">
    <property type="entry name" value="THEM4/THEM5_acyl-CoA_thioest"/>
</dbReference>
<evidence type="ECO:0000256" key="13">
    <source>
        <dbReference type="ARBA" id="ARBA00035852"/>
    </source>
</evidence>
<evidence type="ECO:0000313" key="26">
    <source>
        <dbReference type="EMBL" id="MEE2034502.1"/>
    </source>
</evidence>
<dbReference type="PANTHER" id="PTHR12418">
    <property type="entry name" value="ACYL-COENZYME A THIOESTERASE THEM4"/>
    <property type="match status" value="1"/>
</dbReference>
<comment type="similarity">
    <text evidence="15">Belongs to the THEM4/THEM5 thioesterase family.</text>
</comment>
<dbReference type="SUPFAM" id="SSF54637">
    <property type="entry name" value="Thioesterase/thiol ester dehydrase-isomerase"/>
    <property type="match status" value="1"/>
</dbReference>
<feature type="region of interest" description="Disordered" evidence="24">
    <location>
        <begin position="1"/>
        <end position="27"/>
    </location>
</feature>